<dbReference type="PANTHER" id="PTHR43283:SF11">
    <property type="entry name" value="BETA-LACTAMASE-RELATED DOMAIN-CONTAINING PROTEIN"/>
    <property type="match status" value="1"/>
</dbReference>
<sequence>MPRSVSFSLLVLLLHLVVSPSNGLNVLEIRELKEKKNSPLRANYLDYIWKQQQWIDSLANGMTLDEKIGQLFVASIHANQNEAEVEQLIQKYYLGGMLLAKNSPSKQVQVINTYQKKSRIPLLIGVNSQMGLAEAVDSVLAFPKLLTTKAIHNEELIIQTGFEVARQCRRLGVHFNLGLHDTQLDNSFNNWYAKGMFEKGVLHVLQNYESMEADNLIGISFLNHVIKQGVAQKYEKADILKLFENHDVIITKNVVEGIEQIKKAVAEGKISERQIENKLHNALKAKFATGLFANKFMKLENLVKELNTAETKAINEKLYEQAITLVKNESKIIPFMDLEKLSFASISIGAGEDNDFQRFLSKYAPFENYAITDKNAFDNPQLYNLLCEKVQNKKVVIVGIHNIVSASAKKFIQNLQANEQIEVVVAVFGEPFLLQDYEEVDNLICAYENNSLTQMLLPQLLFGAVSTQAKLPIDVSEKLPKGTGHFVPSLKRLRYTSVPESVGVNSGLLSRIDTIAKMMIDMKAAPGCQVLVARKGTVLFSKNYGYFTYENKQAVNDNTIYDLASLTKIVATMQAIMYLHEKGKISIQDKAEKHLPELKDTNKGDLVLRDILIHQAGLVQQEPFWWKTMLKKEYKQNYLRTVKSDSFNVQISDNLFALSSIQDSIWQWTKNLALRKQKTANGYGYLYSDIGFYILKQIAEKHLQQPINQFVENQFYKPLGLSTMTYLPLQKFPKERIAPTEEDNHFRKGIVQGHVHDPDAALAGGVAGHAGVFSNANDLAILAQMHLQNGFYGGKKYYEENTIPFFTEKRQFEANRRGLGWDKPIRGFGGPSSGYCSPLTYGHTGFTGTCVWIDPKYDLVFIFLTNKSYPHAHNRKLNNENIRNKMHNTIYQAMEVQDSYVVLEKQGRVD</sequence>
<dbReference type="PANTHER" id="PTHR43283">
    <property type="entry name" value="BETA-LACTAMASE-RELATED"/>
    <property type="match status" value="1"/>
</dbReference>
<dbReference type="InterPro" id="IPR050789">
    <property type="entry name" value="Diverse_Enzym_Activities"/>
</dbReference>
<dbReference type="InterPro" id="IPR001764">
    <property type="entry name" value="Glyco_hydro_3_N"/>
</dbReference>
<dbReference type="GO" id="GO:0004553">
    <property type="term" value="F:hydrolase activity, hydrolyzing O-glycosyl compounds"/>
    <property type="evidence" value="ECO:0007669"/>
    <property type="project" value="InterPro"/>
</dbReference>
<dbReference type="SUPFAM" id="SSF51445">
    <property type="entry name" value="(Trans)glycosidases"/>
    <property type="match status" value="1"/>
</dbReference>
<accession>A0A1I2JYQ1</accession>
<feature type="domain" description="Glycoside hydrolase family 3 N-terminal" evidence="3">
    <location>
        <begin position="63"/>
        <end position="176"/>
    </location>
</feature>
<gene>
    <name evidence="4" type="ORF">SAMN04488541_10722</name>
</gene>
<dbReference type="Pfam" id="PF00144">
    <property type="entry name" value="Beta-lactamase"/>
    <property type="match status" value="1"/>
</dbReference>
<dbReference type="InterPro" id="IPR012338">
    <property type="entry name" value="Beta-lactam/transpept-like"/>
</dbReference>
<dbReference type="Gene3D" id="3.40.710.10">
    <property type="entry name" value="DD-peptidase/beta-lactamase superfamily"/>
    <property type="match status" value="1"/>
</dbReference>
<dbReference type="OrthoDB" id="9805821at2"/>
<evidence type="ECO:0000256" key="1">
    <source>
        <dbReference type="ARBA" id="ARBA00022801"/>
    </source>
</evidence>
<dbReference type="Gene3D" id="3.20.20.300">
    <property type="entry name" value="Glycoside hydrolase, family 3, N-terminal domain"/>
    <property type="match status" value="2"/>
</dbReference>
<name>A0A1I2JYQ1_9BACT</name>
<dbReference type="InterPro" id="IPR017853">
    <property type="entry name" value="GH"/>
</dbReference>
<reference evidence="4 5" key="1">
    <citation type="submission" date="2016-10" db="EMBL/GenBank/DDBJ databases">
        <authorList>
            <person name="de Groot N.N."/>
        </authorList>
    </citation>
    <scope>NUCLEOTIDE SEQUENCE [LARGE SCALE GENOMIC DNA]</scope>
    <source>
        <strain>GEY</strain>
        <strain evidence="5">DSM 9560</strain>
    </source>
</reference>
<dbReference type="AlphaFoldDB" id="A0A1I2JYQ1"/>
<dbReference type="EMBL" id="FONY01000072">
    <property type="protein sequence ID" value="SFF59188.1"/>
    <property type="molecule type" value="Genomic_DNA"/>
</dbReference>
<dbReference type="InterPro" id="IPR001466">
    <property type="entry name" value="Beta-lactam-related"/>
</dbReference>
<protein>
    <submittedName>
        <fullName evidence="4">CubicO group peptidase, beta-lactamase class C family</fullName>
    </submittedName>
</protein>
<proteinExistence type="predicted"/>
<evidence type="ECO:0000259" key="3">
    <source>
        <dbReference type="Pfam" id="PF00933"/>
    </source>
</evidence>
<dbReference type="Proteomes" id="UP000199513">
    <property type="component" value="Unassembled WGS sequence"/>
</dbReference>
<evidence type="ECO:0000313" key="5">
    <source>
        <dbReference type="Proteomes" id="UP000199513"/>
    </source>
</evidence>
<keyword evidence="5" id="KW-1185">Reference proteome</keyword>
<dbReference type="RefSeq" id="WP_091549470.1">
    <property type="nucleotide sequence ID" value="NZ_FONY01000072.1"/>
</dbReference>
<organism evidence="4 5">
    <name type="scientific">Thermoflexibacter ruber</name>
    <dbReference type="NCBI Taxonomy" id="1003"/>
    <lineage>
        <taxon>Bacteria</taxon>
        <taxon>Pseudomonadati</taxon>
        <taxon>Bacteroidota</taxon>
        <taxon>Cytophagia</taxon>
        <taxon>Cytophagales</taxon>
        <taxon>Thermoflexibacteraceae</taxon>
        <taxon>Thermoflexibacter</taxon>
    </lineage>
</organism>
<dbReference type="SUPFAM" id="SSF56601">
    <property type="entry name" value="beta-lactamase/transpeptidase-like"/>
    <property type="match status" value="1"/>
</dbReference>
<evidence type="ECO:0000259" key="2">
    <source>
        <dbReference type="Pfam" id="PF00144"/>
    </source>
</evidence>
<feature type="domain" description="Beta-lactamase-related" evidence="2">
    <location>
        <begin position="521"/>
        <end position="876"/>
    </location>
</feature>
<dbReference type="Pfam" id="PF00933">
    <property type="entry name" value="Glyco_hydro_3"/>
    <property type="match status" value="1"/>
</dbReference>
<evidence type="ECO:0000313" key="4">
    <source>
        <dbReference type="EMBL" id="SFF59188.1"/>
    </source>
</evidence>
<dbReference type="InterPro" id="IPR036962">
    <property type="entry name" value="Glyco_hydro_3_N_sf"/>
</dbReference>
<dbReference type="GO" id="GO:0005975">
    <property type="term" value="P:carbohydrate metabolic process"/>
    <property type="evidence" value="ECO:0007669"/>
    <property type="project" value="InterPro"/>
</dbReference>
<dbReference type="STRING" id="1003.SAMN04488541_10722"/>
<keyword evidence="1" id="KW-0378">Hydrolase</keyword>